<comment type="similarity">
    <text evidence="5">Belongs to the vitamin-B12 dependent methionine synthase family.</text>
</comment>
<organism evidence="24 25">
    <name type="scientific">Kribbibacterium absianum</name>
    <dbReference type="NCBI Taxonomy" id="3044210"/>
    <lineage>
        <taxon>Bacteria</taxon>
        <taxon>Bacillati</taxon>
        <taxon>Actinomycetota</taxon>
        <taxon>Coriobacteriia</taxon>
        <taxon>Coriobacteriales</taxon>
        <taxon>Kribbibacteriaceae</taxon>
        <taxon>Kribbibacterium</taxon>
    </lineage>
</organism>
<dbReference type="InterPro" id="IPR011005">
    <property type="entry name" value="Dihydropteroate_synth-like_sf"/>
</dbReference>
<evidence type="ECO:0000256" key="7">
    <source>
        <dbReference type="ARBA" id="ARBA00013998"/>
    </source>
</evidence>
<keyword evidence="8 19" id="KW-0489">Methyltransferase</keyword>
<name>A0ABT6ZLP4_9ACTN</name>
<comment type="cofactor">
    <cofactor evidence="2 19">
        <name>Zn(2+)</name>
        <dbReference type="ChEBI" id="CHEBI:29105"/>
    </cofactor>
</comment>
<evidence type="ECO:0000256" key="1">
    <source>
        <dbReference type="ARBA" id="ARBA00001700"/>
    </source>
</evidence>
<dbReference type="InterPro" id="IPR036594">
    <property type="entry name" value="Meth_synthase_dom"/>
</dbReference>
<dbReference type="SUPFAM" id="SSF47644">
    <property type="entry name" value="Methionine synthase domain"/>
    <property type="match status" value="1"/>
</dbReference>
<evidence type="ECO:0000256" key="12">
    <source>
        <dbReference type="ARBA" id="ARBA00022691"/>
    </source>
</evidence>
<dbReference type="Gene3D" id="1.10.1240.10">
    <property type="entry name" value="Methionine synthase domain"/>
    <property type="match status" value="1"/>
</dbReference>
<dbReference type="PROSITE" id="PS50970">
    <property type="entry name" value="HCY"/>
    <property type="match status" value="1"/>
</dbReference>
<feature type="binding site" evidence="19">
    <location>
        <position position="274"/>
    </location>
    <ligand>
        <name>Zn(2+)</name>
        <dbReference type="ChEBI" id="CHEBI:29105"/>
    </ligand>
</feature>
<evidence type="ECO:0000259" key="20">
    <source>
        <dbReference type="PROSITE" id="PS50970"/>
    </source>
</evidence>
<keyword evidence="9" id="KW-0028">Amino-acid biosynthesis</keyword>
<keyword evidence="13 19" id="KW-0479">Metal-binding</keyword>
<feature type="domain" description="Pterin-binding" evidence="21">
    <location>
        <begin position="321"/>
        <end position="571"/>
    </location>
</feature>
<keyword evidence="16" id="KW-0170">Cobalt</keyword>
<dbReference type="Gene3D" id="3.20.20.20">
    <property type="entry name" value="Dihydropteroate synthase-like"/>
    <property type="match status" value="1"/>
</dbReference>
<evidence type="ECO:0000256" key="14">
    <source>
        <dbReference type="ARBA" id="ARBA00022833"/>
    </source>
</evidence>
<evidence type="ECO:0000313" key="25">
    <source>
        <dbReference type="Proteomes" id="UP001431693"/>
    </source>
</evidence>
<dbReference type="PANTHER" id="PTHR45833">
    <property type="entry name" value="METHIONINE SYNTHASE"/>
    <property type="match status" value="1"/>
</dbReference>
<feature type="binding site" evidence="19">
    <location>
        <position position="275"/>
    </location>
    <ligand>
        <name>Zn(2+)</name>
        <dbReference type="ChEBI" id="CHEBI:29105"/>
    </ligand>
</feature>
<evidence type="ECO:0000256" key="17">
    <source>
        <dbReference type="ARBA" id="ARBA00025552"/>
    </source>
</evidence>
<dbReference type="SUPFAM" id="SSF51717">
    <property type="entry name" value="Dihydropteroate synthetase-like"/>
    <property type="match status" value="1"/>
</dbReference>
<evidence type="ECO:0000256" key="10">
    <source>
        <dbReference type="ARBA" id="ARBA00022628"/>
    </source>
</evidence>
<dbReference type="SUPFAM" id="SSF52242">
    <property type="entry name" value="Cobalamin (vitamin B12)-binding domain"/>
    <property type="match status" value="1"/>
</dbReference>
<evidence type="ECO:0000256" key="4">
    <source>
        <dbReference type="ARBA" id="ARBA00005178"/>
    </source>
</evidence>
<keyword evidence="12" id="KW-0949">S-adenosyl-L-methionine</keyword>
<feature type="binding site" evidence="19">
    <location>
        <position position="209"/>
    </location>
    <ligand>
        <name>Zn(2+)</name>
        <dbReference type="ChEBI" id="CHEBI:29105"/>
    </ligand>
</feature>
<feature type="domain" description="B12-binding N-terminal" evidence="23">
    <location>
        <begin position="598"/>
        <end position="691"/>
    </location>
</feature>
<dbReference type="PROSITE" id="PS51332">
    <property type="entry name" value="B12_BINDING"/>
    <property type="match status" value="1"/>
</dbReference>
<dbReference type="InterPro" id="IPR003726">
    <property type="entry name" value="HCY_dom"/>
</dbReference>
<sequence>MPSTESARAALDAALRGEGFLLFDGAMGTMLQARGLAAGEEPERLLFERPEVVASVHEAYAAAGAHVATTNTFGANRRKLPGDLDVRTTYRRAVEVARQAGAPLVAADIGPTGALLEPFGPMTLDECEEVFREQAAAVACSGADLVVLETFGDLLELKTALLAVRAACDLPVLATMTFGDDGRTFLGVTPEAAAVTLSSLGVAAVGVNCSQGPDGVAAALRAMAPYTRVPLMAQANAGLPRTVDGRTVYDLDASAYAAGVAQLVDAGATIIGGCCGATDAHIAQVRELLEGCAPAAPARVPVFSVASADRVVTLPERGTDIAVVGERINPTGRKAFREALAAGDLDCVLDEAEAQAAAGAQLLDVNCGVPGADEPALLESAVKAIQAVCDVPLVLDSSDPVALERACRCYTGKPLINSVNLSSESVASVLPVAARYGAALIALCIDDDGVPATADARVAIAHRLVERIEAAGIPAQDVAVDCLTMTISASPDRARPVLDALSRVRRELPVQAALGVSNISFGLPSRRLVNASFLLEALACGLTLPIVDPLVPEMANALDAHRALTGQDVGLADWIERHANDVAAQAPVRAAKVEQPDAAMPDEPDAVALWVQDMILRGRKNPVAAGVARLLEAWDPGAVADATLIPALDEAGRRFEAKTFFLPQLMAAAEASGAGFDLIKAATPPDETPGKGSVILATVKGDVHDIGKNIVGMLLANRGFAVTDLGRDVAPEAVLAAVRDTGVTTVGLSALMTTTVPAMAETVELLHREVPDAFVFVGGAVLTPELAEQIGADAYAKDAAESARLLEDRR</sequence>
<evidence type="ECO:0000259" key="23">
    <source>
        <dbReference type="PROSITE" id="PS51337"/>
    </source>
</evidence>
<dbReference type="RefSeq" id="WP_283712851.1">
    <property type="nucleotide sequence ID" value="NZ_JASJEW010000002.1"/>
</dbReference>
<evidence type="ECO:0000256" key="19">
    <source>
        <dbReference type="PROSITE-ProRule" id="PRU00333"/>
    </source>
</evidence>
<comment type="caution">
    <text evidence="24">The sequence shown here is derived from an EMBL/GenBank/DDBJ whole genome shotgun (WGS) entry which is preliminary data.</text>
</comment>
<dbReference type="PROSITE" id="PS51337">
    <property type="entry name" value="B12_BINDING_NTER"/>
    <property type="match status" value="1"/>
</dbReference>
<dbReference type="Pfam" id="PF02310">
    <property type="entry name" value="B12-binding"/>
    <property type="match status" value="1"/>
</dbReference>
<protein>
    <recommendedName>
        <fullName evidence="7">Methionine synthase</fullName>
        <ecNumber evidence="6">2.1.1.13</ecNumber>
    </recommendedName>
    <alternativeName>
        <fullName evidence="18">5-methyltetrahydrofolate--homocysteine methyltransferase</fullName>
    </alternativeName>
</protein>
<keyword evidence="25" id="KW-1185">Reference proteome</keyword>
<accession>A0ABT6ZLP4</accession>
<dbReference type="Pfam" id="PF00809">
    <property type="entry name" value="Pterin_bind"/>
    <property type="match status" value="1"/>
</dbReference>
<evidence type="ECO:0000256" key="6">
    <source>
        <dbReference type="ARBA" id="ARBA00012032"/>
    </source>
</evidence>
<evidence type="ECO:0000256" key="16">
    <source>
        <dbReference type="ARBA" id="ARBA00023285"/>
    </source>
</evidence>
<evidence type="ECO:0000256" key="2">
    <source>
        <dbReference type="ARBA" id="ARBA00001947"/>
    </source>
</evidence>
<dbReference type="Gene3D" id="3.40.50.280">
    <property type="entry name" value="Cobalamin-binding domain"/>
    <property type="match status" value="1"/>
</dbReference>
<comment type="function">
    <text evidence="17">Catalyzes the transfer of a methyl group from methyl-cobalamin to homocysteine, yielding enzyme-bound cob(I)alamin and methionine. Subsequently, remethylates the cofactor using methyltetrahydrofolate.</text>
</comment>
<keyword evidence="10" id="KW-0846">Cobalamin</keyword>
<dbReference type="InterPro" id="IPR036589">
    <property type="entry name" value="HCY_dom_sf"/>
</dbReference>
<dbReference type="EC" id="2.1.1.13" evidence="6"/>
<keyword evidence="15" id="KW-0486">Methionine biosynthesis</keyword>
<comment type="pathway">
    <text evidence="4">Amino-acid biosynthesis; L-methionine biosynthesis via de novo pathway; L-methionine from L-homocysteine (MetH route): step 1/1.</text>
</comment>
<keyword evidence="14 19" id="KW-0862">Zinc</keyword>
<evidence type="ECO:0000256" key="8">
    <source>
        <dbReference type="ARBA" id="ARBA00022603"/>
    </source>
</evidence>
<dbReference type="InterPro" id="IPR050554">
    <property type="entry name" value="Met_Synthase/Corrinoid"/>
</dbReference>
<evidence type="ECO:0000256" key="3">
    <source>
        <dbReference type="ARBA" id="ARBA00001956"/>
    </source>
</evidence>
<reference evidence="24" key="1">
    <citation type="submission" date="2023-05" db="EMBL/GenBank/DDBJ databases">
        <title>[olsenella] sp. nov., isolated from a pig farm feces dump.</title>
        <authorList>
            <person name="Chang Y.-H."/>
        </authorList>
    </citation>
    <scope>NUCLEOTIDE SEQUENCE</scope>
    <source>
        <strain evidence="24">YH-ols2217</strain>
    </source>
</reference>
<evidence type="ECO:0000256" key="5">
    <source>
        <dbReference type="ARBA" id="ARBA00010398"/>
    </source>
</evidence>
<dbReference type="InterPro" id="IPR036724">
    <property type="entry name" value="Cobalamin-bd_sf"/>
</dbReference>
<dbReference type="InterPro" id="IPR006158">
    <property type="entry name" value="Cobalamin-bd"/>
</dbReference>
<comment type="catalytic activity">
    <reaction evidence="1">
        <text>(6S)-5-methyl-5,6,7,8-tetrahydrofolate + L-homocysteine = (6S)-5,6,7,8-tetrahydrofolate + L-methionine</text>
        <dbReference type="Rhea" id="RHEA:11172"/>
        <dbReference type="ChEBI" id="CHEBI:18608"/>
        <dbReference type="ChEBI" id="CHEBI:57453"/>
        <dbReference type="ChEBI" id="CHEBI:57844"/>
        <dbReference type="ChEBI" id="CHEBI:58199"/>
        <dbReference type="EC" id="2.1.1.13"/>
    </reaction>
</comment>
<dbReference type="PROSITE" id="PS50972">
    <property type="entry name" value="PTERIN_BINDING"/>
    <property type="match status" value="1"/>
</dbReference>
<gene>
    <name evidence="24" type="ORF">QJ043_06510</name>
</gene>
<evidence type="ECO:0000313" key="24">
    <source>
        <dbReference type="EMBL" id="MDJ1129729.1"/>
    </source>
</evidence>
<dbReference type="Pfam" id="PF02574">
    <property type="entry name" value="S-methyl_trans"/>
    <property type="match status" value="1"/>
</dbReference>
<proteinExistence type="inferred from homology"/>
<dbReference type="EMBL" id="JASJEX010000003">
    <property type="protein sequence ID" value="MDJ1129729.1"/>
    <property type="molecule type" value="Genomic_DNA"/>
</dbReference>
<evidence type="ECO:0000256" key="9">
    <source>
        <dbReference type="ARBA" id="ARBA00022605"/>
    </source>
</evidence>
<dbReference type="PANTHER" id="PTHR45833:SF1">
    <property type="entry name" value="METHIONINE SYNTHASE"/>
    <property type="match status" value="1"/>
</dbReference>
<comment type="cofactor">
    <cofactor evidence="3">
        <name>methylcob(III)alamin</name>
        <dbReference type="ChEBI" id="CHEBI:28115"/>
    </cofactor>
</comment>
<evidence type="ECO:0000256" key="13">
    <source>
        <dbReference type="ARBA" id="ARBA00022723"/>
    </source>
</evidence>
<dbReference type="Gene3D" id="3.20.20.330">
    <property type="entry name" value="Homocysteine-binding-like domain"/>
    <property type="match status" value="1"/>
</dbReference>
<dbReference type="Proteomes" id="UP001431693">
    <property type="component" value="Unassembled WGS sequence"/>
</dbReference>
<evidence type="ECO:0000259" key="21">
    <source>
        <dbReference type="PROSITE" id="PS50972"/>
    </source>
</evidence>
<dbReference type="InterPro" id="IPR000489">
    <property type="entry name" value="Pterin-binding_dom"/>
</dbReference>
<dbReference type="InterPro" id="IPR003759">
    <property type="entry name" value="Cbl-bd_cap"/>
</dbReference>
<keyword evidence="11 19" id="KW-0808">Transferase</keyword>
<evidence type="ECO:0000256" key="11">
    <source>
        <dbReference type="ARBA" id="ARBA00022679"/>
    </source>
</evidence>
<dbReference type="SUPFAM" id="SSF82282">
    <property type="entry name" value="Homocysteine S-methyltransferase"/>
    <property type="match status" value="1"/>
</dbReference>
<feature type="domain" description="Hcy-binding" evidence="20">
    <location>
        <begin position="9"/>
        <end position="289"/>
    </location>
</feature>
<dbReference type="Pfam" id="PF02607">
    <property type="entry name" value="B12-binding_2"/>
    <property type="match status" value="1"/>
</dbReference>
<dbReference type="SMART" id="SM01018">
    <property type="entry name" value="B12-binding_2"/>
    <property type="match status" value="1"/>
</dbReference>
<evidence type="ECO:0000256" key="15">
    <source>
        <dbReference type="ARBA" id="ARBA00023167"/>
    </source>
</evidence>
<evidence type="ECO:0000256" key="18">
    <source>
        <dbReference type="ARBA" id="ARBA00031040"/>
    </source>
</evidence>
<evidence type="ECO:0000259" key="22">
    <source>
        <dbReference type="PROSITE" id="PS51332"/>
    </source>
</evidence>
<feature type="domain" description="B12-binding" evidence="22">
    <location>
        <begin position="691"/>
        <end position="810"/>
    </location>
</feature>